<dbReference type="GO" id="GO:0005789">
    <property type="term" value="C:endoplasmic reticulum membrane"/>
    <property type="evidence" value="ECO:0007669"/>
    <property type="project" value="UniProtKB-SubCell"/>
</dbReference>
<dbReference type="SUPFAM" id="SSF46565">
    <property type="entry name" value="Chaperone J-domain"/>
    <property type="match status" value="1"/>
</dbReference>
<dbReference type="PANTHER" id="PTHR43908:SF3">
    <property type="entry name" value="AT29763P-RELATED"/>
    <property type="match status" value="1"/>
</dbReference>
<protein>
    <recommendedName>
        <fullName evidence="7">J domain-containing protein</fullName>
    </recommendedName>
</protein>
<evidence type="ECO:0000259" key="7">
    <source>
        <dbReference type="PROSITE" id="PS50076"/>
    </source>
</evidence>
<comment type="subcellular location">
    <subcellularLocation>
        <location evidence="1">Endoplasmic reticulum membrane</location>
        <topology evidence="1">Single-pass membrane protein</topology>
    </subcellularLocation>
</comment>
<dbReference type="PROSITE" id="PS50076">
    <property type="entry name" value="DNAJ_2"/>
    <property type="match status" value="1"/>
</dbReference>
<dbReference type="GO" id="GO:0030544">
    <property type="term" value="F:Hsp70 protein binding"/>
    <property type="evidence" value="ECO:0007669"/>
    <property type="project" value="TreeGrafter"/>
</dbReference>
<keyword evidence="5" id="KW-0472">Membrane</keyword>
<keyword evidence="2" id="KW-0812">Transmembrane</keyword>
<evidence type="ECO:0000313" key="8">
    <source>
        <dbReference type="EMBL" id="CAA7403167.1"/>
    </source>
</evidence>
<dbReference type="SMART" id="SM00271">
    <property type="entry name" value="DnaJ"/>
    <property type="match status" value="1"/>
</dbReference>
<dbReference type="EMBL" id="LR746272">
    <property type="protein sequence ID" value="CAA7403167.1"/>
    <property type="molecule type" value="Genomic_DNA"/>
</dbReference>
<dbReference type="Proteomes" id="UP000663760">
    <property type="component" value="Chromosome 9"/>
</dbReference>
<keyword evidence="4" id="KW-1133">Transmembrane helix</keyword>
<keyword evidence="3" id="KW-0256">Endoplasmic reticulum</keyword>
<sequence length="374" mass="41935">MDGNKDEALKCFRIGKEAVEAGDRVRALKFLSKARRLDPSLAVDDLLSKIHGADSDEHPTASDSSSHGGGHPDVSSRSDIGSSSSSAARSKSGVSPNGSSSREYSEEQVSIIRQIKRQKDYYQILGLERDCTVEDVRKAYRKLSLKVHPDKNKAPGAEEAFKAVSKAFQCLSNEGKRRAYDVSGSEEEPTYIRNAARRDMNGFGGHYDADFDADEIFRNFFFGGMQQTPTPFGTFRFRTGGRGGPAYNDMQGSAGFNTRTLIQLLPVILLLLLNFLPSSEPPYVLSRVYPYDQRLETGKGVPYYVKPGKFEREYPDRSANRMELEERIERDYVEIVSHHCRNELQQQRWGFTNKTPHCDMLRRYEAAATATATA</sequence>
<reference evidence="8" key="1">
    <citation type="submission" date="2020-02" db="EMBL/GenBank/DDBJ databases">
        <authorList>
            <person name="Scholz U."/>
            <person name="Mascher M."/>
            <person name="Fiebig A."/>
        </authorList>
    </citation>
    <scope>NUCLEOTIDE SEQUENCE</scope>
</reference>
<dbReference type="InterPro" id="IPR001623">
    <property type="entry name" value="DnaJ_domain"/>
</dbReference>
<dbReference type="Pfam" id="PF09320">
    <property type="entry name" value="DUF1977"/>
    <property type="match status" value="1"/>
</dbReference>
<organism evidence="8 9">
    <name type="scientific">Spirodela intermedia</name>
    <name type="common">Intermediate duckweed</name>
    <dbReference type="NCBI Taxonomy" id="51605"/>
    <lineage>
        <taxon>Eukaryota</taxon>
        <taxon>Viridiplantae</taxon>
        <taxon>Streptophyta</taxon>
        <taxon>Embryophyta</taxon>
        <taxon>Tracheophyta</taxon>
        <taxon>Spermatophyta</taxon>
        <taxon>Magnoliopsida</taxon>
        <taxon>Liliopsida</taxon>
        <taxon>Araceae</taxon>
        <taxon>Lemnoideae</taxon>
        <taxon>Spirodela</taxon>
    </lineage>
</organism>
<evidence type="ECO:0000256" key="4">
    <source>
        <dbReference type="ARBA" id="ARBA00022989"/>
    </source>
</evidence>
<dbReference type="InterPro" id="IPR018253">
    <property type="entry name" value="DnaJ_domain_CS"/>
</dbReference>
<dbReference type="InterPro" id="IPR051100">
    <property type="entry name" value="DnaJ_subfamily_B/C"/>
</dbReference>
<accession>A0A7I8KZB1</accession>
<dbReference type="PRINTS" id="PR00625">
    <property type="entry name" value="JDOMAIN"/>
</dbReference>
<evidence type="ECO:0000256" key="6">
    <source>
        <dbReference type="SAM" id="MobiDB-lite"/>
    </source>
</evidence>
<feature type="compositionally biased region" description="Low complexity" evidence="6">
    <location>
        <begin position="62"/>
        <end position="101"/>
    </location>
</feature>
<keyword evidence="9" id="KW-1185">Reference proteome</keyword>
<dbReference type="OrthoDB" id="10250354at2759"/>
<dbReference type="Gene3D" id="1.10.287.110">
    <property type="entry name" value="DnaJ domain"/>
    <property type="match status" value="1"/>
</dbReference>
<dbReference type="InterPro" id="IPR036869">
    <property type="entry name" value="J_dom_sf"/>
</dbReference>
<dbReference type="InterPro" id="IPR015399">
    <property type="entry name" value="DUF1977_DnaJ-like"/>
</dbReference>
<dbReference type="PANTHER" id="PTHR43908">
    <property type="entry name" value="AT29763P-RELATED"/>
    <property type="match status" value="1"/>
</dbReference>
<gene>
    <name evidence="8" type="ORF">SI8410_09013845</name>
</gene>
<evidence type="ECO:0000256" key="5">
    <source>
        <dbReference type="ARBA" id="ARBA00023136"/>
    </source>
</evidence>
<evidence type="ECO:0000256" key="3">
    <source>
        <dbReference type="ARBA" id="ARBA00022824"/>
    </source>
</evidence>
<proteinExistence type="predicted"/>
<evidence type="ECO:0000313" key="9">
    <source>
        <dbReference type="Proteomes" id="UP000663760"/>
    </source>
</evidence>
<dbReference type="AlphaFoldDB" id="A0A7I8KZB1"/>
<dbReference type="GO" id="GO:0071218">
    <property type="term" value="P:cellular response to misfolded protein"/>
    <property type="evidence" value="ECO:0007669"/>
    <property type="project" value="TreeGrafter"/>
</dbReference>
<feature type="region of interest" description="Disordered" evidence="6">
    <location>
        <begin position="52"/>
        <end position="106"/>
    </location>
</feature>
<name>A0A7I8KZB1_SPIIN</name>
<dbReference type="PROSITE" id="PS00636">
    <property type="entry name" value="DNAJ_1"/>
    <property type="match status" value="1"/>
</dbReference>
<feature type="domain" description="J" evidence="7">
    <location>
        <begin position="120"/>
        <end position="184"/>
    </location>
</feature>
<dbReference type="CDD" id="cd06257">
    <property type="entry name" value="DnaJ"/>
    <property type="match status" value="1"/>
</dbReference>
<evidence type="ECO:0000256" key="1">
    <source>
        <dbReference type="ARBA" id="ARBA00004389"/>
    </source>
</evidence>
<evidence type="ECO:0000256" key="2">
    <source>
        <dbReference type="ARBA" id="ARBA00022692"/>
    </source>
</evidence>
<dbReference type="Pfam" id="PF00226">
    <property type="entry name" value="DnaJ"/>
    <property type="match status" value="1"/>
</dbReference>